<dbReference type="EMBL" id="KL584752">
    <property type="protein sequence ID" value="KEQ98625.1"/>
    <property type="molecule type" value="Genomic_DNA"/>
</dbReference>
<reference evidence="2 3" key="1">
    <citation type="journal article" date="2014" name="BMC Genomics">
        <title>Genome sequencing of four Aureobasidium pullulans varieties: biotechnological potential, stress tolerance, and description of new species.</title>
        <authorList>
            <person name="Gostin Ar C."/>
            <person name="Ohm R.A."/>
            <person name="Kogej T."/>
            <person name="Sonjak S."/>
            <person name="Turk M."/>
            <person name="Zajc J."/>
            <person name="Zalar P."/>
            <person name="Grube M."/>
            <person name="Sun H."/>
            <person name="Han J."/>
            <person name="Sharma A."/>
            <person name="Chiniquy J."/>
            <person name="Ngan C.Y."/>
            <person name="Lipzen A."/>
            <person name="Barry K."/>
            <person name="Grigoriev I.V."/>
            <person name="Gunde-Cimerman N."/>
        </authorList>
    </citation>
    <scope>NUCLEOTIDE SEQUENCE [LARGE SCALE GENOMIC DNA]</scope>
    <source>
        <strain evidence="2 3">EXF-2481</strain>
    </source>
</reference>
<dbReference type="STRING" id="1043005.A0A074YLT8"/>
<dbReference type="RefSeq" id="XP_013346977.1">
    <property type="nucleotide sequence ID" value="XM_013491523.1"/>
</dbReference>
<dbReference type="PANTHER" id="PTHR23024:SF24">
    <property type="entry name" value="ALPHA_BETA HYDROLASE FOLD-3 DOMAIN-CONTAINING PROTEIN"/>
    <property type="match status" value="1"/>
</dbReference>
<dbReference type="GO" id="GO:0016787">
    <property type="term" value="F:hydrolase activity"/>
    <property type="evidence" value="ECO:0007669"/>
    <property type="project" value="InterPro"/>
</dbReference>
<name>A0A074YLT8_AURSE</name>
<evidence type="ECO:0000313" key="3">
    <source>
        <dbReference type="Proteomes" id="UP000030641"/>
    </source>
</evidence>
<dbReference type="Proteomes" id="UP000030641">
    <property type="component" value="Unassembled WGS sequence"/>
</dbReference>
<dbReference type="InterPro" id="IPR013094">
    <property type="entry name" value="AB_hydrolase_3"/>
</dbReference>
<dbReference type="GeneID" id="25371411"/>
<dbReference type="Pfam" id="PF07859">
    <property type="entry name" value="Abhydrolase_3"/>
    <property type="match status" value="1"/>
</dbReference>
<accession>A0A074YLT8</accession>
<proteinExistence type="predicted"/>
<dbReference type="HOGENOM" id="CLU_012494_9_1_1"/>
<dbReference type="Gene3D" id="3.40.50.1820">
    <property type="entry name" value="alpha/beta hydrolase"/>
    <property type="match status" value="1"/>
</dbReference>
<keyword evidence="3" id="KW-1185">Reference proteome</keyword>
<dbReference type="AlphaFoldDB" id="A0A074YLT8"/>
<dbReference type="InParanoid" id="A0A074YLT8"/>
<organism evidence="2 3">
    <name type="scientific">Aureobasidium subglaciale (strain EXF-2481)</name>
    <name type="common">Aureobasidium pullulans var. subglaciale</name>
    <dbReference type="NCBI Taxonomy" id="1043005"/>
    <lineage>
        <taxon>Eukaryota</taxon>
        <taxon>Fungi</taxon>
        <taxon>Dikarya</taxon>
        <taxon>Ascomycota</taxon>
        <taxon>Pezizomycotina</taxon>
        <taxon>Dothideomycetes</taxon>
        <taxon>Dothideomycetidae</taxon>
        <taxon>Dothideales</taxon>
        <taxon>Saccotheciaceae</taxon>
        <taxon>Aureobasidium</taxon>
    </lineage>
</organism>
<dbReference type="PANTHER" id="PTHR23024">
    <property type="entry name" value="ARYLACETAMIDE DEACETYLASE"/>
    <property type="match status" value="1"/>
</dbReference>
<dbReference type="SUPFAM" id="SSF53474">
    <property type="entry name" value="alpha/beta-Hydrolases"/>
    <property type="match status" value="1"/>
</dbReference>
<dbReference type="InterPro" id="IPR029058">
    <property type="entry name" value="AB_hydrolase_fold"/>
</dbReference>
<dbReference type="InterPro" id="IPR050466">
    <property type="entry name" value="Carboxylest/Gibb_receptor"/>
</dbReference>
<evidence type="ECO:0000313" key="2">
    <source>
        <dbReference type="EMBL" id="KEQ98625.1"/>
    </source>
</evidence>
<evidence type="ECO:0000259" key="1">
    <source>
        <dbReference type="Pfam" id="PF07859"/>
    </source>
</evidence>
<feature type="domain" description="Alpha/beta hydrolase fold-3" evidence="1">
    <location>
        <begin position="46"/>
        <end position="211"/>
    </location>
</feature>
<dbReference type="OMA" id="WHGGGFI"/>
<protein>
    <recommendedName>
        <fullName evidence="1">Alpha/beta hydrolase fold-3 domain-containing protein</fullName>
    </recommendedName>
</protein>
<gene>
    <name evidence="2" type="ORF">AUEXF2481DRAFT_77554</name>
</gene>
<sequence length="326" mass="36235">MSSPGSKFSPFNVFDDIVYKTVDNAAIKAAVLVPKSLKPGVKAPCIVHWHGGGFMTGNRLFEPWFALWFMQWAESMGAVVVSPDHRLLPESSSEDMAEDVIDFWNWVHTNLSTEVSKATSGTVEIDLSEIVVGGESAGGFLSVLSALTCPDAGIKAVICQYGPLDYHVPWFMQPNHHRTIMGQPPAEPGKPEAQVQEYLAKHVNVDQVVVRTESRVEELWPLCVAYMYTGGLAEALGQYDQVMPMKLIETVKSMPPTWFIHGNEDSVVNPDCTMNFVNKVRKTLPETPMHISLQPGEHGFDGEVGLDEKWVQEGLSFVLQYWPRES</sequence>
<dbReference type="OrthoDB" id="19653at2759"/>